<evidence type="ECO:0000313" key="2">
    <source>
        <dbReference type="Proteomes" id="UP001281147"/>
    </source>
</evidence>
<gene>
    <name evidence="1" type="primary">ARP9_2</name>
    <name evidence="1" type="ORF">LTR37_013313</name>
</gene>
<dbReference type="EMBL" id="JAUTXU010000129">
    <property type="protein sequence ID" value="KAK3705496.1"/>
    <property type="molecule type" value="Genomic_DNA"/>
</dbReference>
<proteinExistence type="predicted"/>
<name>A0ACC3MWW8_9PEZI</name>
<evidence type="ECO:0000313" key="1">
    <source>
        <dbReference type="EMBL" id="KAK3705496.1"/>
    </source>
</evidence>
<keyword evidence="1" id="KW-0378">Hydrolase</keyword>
<dbReference type="EC" id="3.1.1.73" evidence="1"/>
<sequence length="715" mass="77803">MPPFRDDQIFIIAPGSQTTLAQLGLPESFTPARYRMRSRMFPAEKEGEYEAMKIRRKERAEPSAQAQHQDGAISNGGVHEQGQEPEWEEDRVSEEGAIWPVRHGRVVDWTCFYALMEHVYNTVNPPFHTPILLISEPAWTLKDHERVTQFFFEKFKVPALGMMDSAMATTYAYGIPTATVVDVGLHKADVTCVADFLLHDVGRSLAVPGCGGEAMTERLVELSSARKGFTKDVCEQLKKSSICEILPSDTDMPDDEPASAGGVANPAAAASTGADGTAVGSRKSSVVDLPRGPGPGTDVGEEKKLEDDEGVLDIASIVTGGNMSEYLAQKEREKQEKTVAKQQKKASDAQQQAAARPARPPNAKRTRNTFSYEDFALLDAMKNAGMNSQGMADMQSALEEGPNKRQKTPEPQSAISDKPADAGLDGVVDRGPSGGFRREIEVGLERFQAASGGILDTLADAIHRTVQSCSDVNKRSDLWDNMIIIGNGSKVRGFKEALLDTLDKKYMISPSSATIFTSELPSNLSTPMATGANTPQPQLPGQMAPHHSGVNQLLLHATTAQNPQLHPQSSSVLGQPHHSAHHAHSSHAQTPTSIKLAKIPDYFPEWKEVGYDEASFLGAQVAARVLFVMDGGIDRLRSTIPSLVTPLARPQTSKAQLFATVRKSAVQSTGDLKAFRESWTAEQTQELFDRSRASLEKDGDLSKAREVARYGWMAE</sequence>
<organism evidence="1 2">
    <name type="scientific">Vermiconidia calcicola</name>
    <dbReference type="NCBI Taxonomy" id="1690605"/>
    <lineage>
        <taxon>Eukaryota</taxon>
        <taxon>Fungi</taxon>
        <taxon>Dikarya</taxon>
        <taxon>Ascomycota</taxon>
        <taxon>Pezizomycotina</taxon>
        <taxon>Dothideomycetes</taxon>
        <taxon>Dothideomycetidae</taxon>
        <taxon>Mycosphaerellales</taxon>
        <taxon>Extremaceae</taxon>
        <taxon>Vermiconidia</taxon>
    </lineage>
</organism>
<dbReference type="Proteomes" id="UP001281147">
    <property type="component" value="Unassembled WGS sequence"/>
</dbReference>
<protein>
    <submittedName>
        <fullName evidence="1">Actin-like protein arp9</fullName>
        <ecNumber evidence="1">3.1.1.73</ecNumber>
    </submittedName>
</protein>
<comment type="caution">
    <text evidence="1">The sequence shown here is derived from an EMBL/GenBank/DDBJ whole genome shotgun (WGS) entry which is preliminary data.</text>
</comment>
<keyword evidence="2" id="KW-1185">Reference proteome</keyword>
<accession>A0ACC3MWW8</accession>
<reference evidence="1" key="1">
    <citation type="submission" date="2023-07" db="EMBL/GenBank/DDBJ databases">
        <title>Black Yeasts Isolated from many extreme environments.</title>
        <authorList>
            <person name="Coleine C."/>
            <person name="Stajich J.E."/>
            <person name="Selbmann L."/>
        </authorList>
    </citation>
    <scope>NUCLEOTIDE SEQUENCE</scope>
    <source>
        <strain evidence="1">CCFEE 5714</strain>
    </source>
</reference>